<accession>A0A5N6L631</accession>
<dbReference type="Proteomes" id="UP000327013">
    <property type="component" value="Unassembled WGS sequence"/>
</dbReference>
<dbReference type="AlphaFoldDB" id="A0A5N6L631"/>
<organism evidence="2 3">
    <name type="scientific">Carpinus fangiana</name>
    <dbReference type="NCBI Taxonomy" id="176857"/>
    <lineage>
        <taxon>Eukaryota</taxon>
        <taxon>Viridiplantae</taxon>
        <taxon>Streptophyta</taxon>
        <taxon>Embryophyta</taxon>
        <taxon>Tracheophyta</taxon>
        <taxon>Spermatophyta</taxon>
        <taxon>Magnoliopsida</taxon>
        <taxon>eudicotyledons</taxon>
        <taxon>Gunneridae</taxon>
        <taxon>Pentapetalae</taxon>
        <taxon>rosids</taxon>
        <taxon>fabids</taxon>
        <taxon>Fagales</taxon>
        <taxon>Betulaceae</taxon>
        <taxon>Carpinus</taxon>
    </lineage>
</organism>
<evidence type="ECO:0000313" key="3">
    <source>
        <dbReference type="Proteomes" id="UP000327013"/>
    </source>
</evidence>
<evidence type="ECO:0000313" key="2">
    <source>
        <dbReference type="EMBL" id="KAB9740953.1"/>
    </source>
</evidence>
<protein>
    <submittedName>
        <fullName evidence="2">Uncharacterized protein</fullName>
    </submittedName>
</protein>
<reference evidence="2 3" key="1">
    <citation type="submission" date="2019-06" db="EMBL/GenBank/DDBJ databases">
        <title>A chromosomal-level reference genome of Carpinus fangiana (Coryloideae, Betulaceae).</title>
        <authorList>
            <person name="Yang X."/>
            <person name="Wang Z."/>
            <person name="Zhang L."/>
            <person name="Hao G."/>
            <person name="Liu J."/>
            <person name="Yang Y."/>
        </authorList>
    </citation>
    <scope>NUCLEOTIDE SEQUENCE [LARGE SCALE GENOMIC DNA]</scope>
    <source>
        <strain evidence="2">Cfa_2016G</strain>
        <tissue evidence="2">Leaf</tissue>
    </source>
</reference>
<feature type="region of interest" description="Disordered" evidence="1">
    <location>
        <begin position="20"/>
        <end position="57"/>
    </location>
</feature>
<feature type="compositionally biased region" description="Basic and acidic residues" evidence="1">
    <location>
        <begin position="23"/>
        <end position="45"/>
    </location>
</feature>
<proteinExistence type="predicted"/>
<gene>
    <name evidence="2" type="ORF">FH972_027063</name>
</gene>
<name>A0A5N6L631_9ROSI</name>
<comment type="caution">
    <text evidence="2">The sequence shown here is derived from an EMBL/GenBank/DDBJ whole genome shotgun (WGS) entry which is preliminary data.</text>
</comment>
<sequence>MIDLFWVPIKLELDPESYINPKSQREKGRRVGSERDAAAARERPGKRGTAARKREMETERWVRIRGREEMREIEMPWPYRSVNGDDGYGSVGGRRC</sequence>
<dbReference type="EMBL" id="VIBQ01000259">
    <property type="protein sequence ID" value="KAB9740953.1"/>
    <property type="molecule type" value="Genomic_DNA"/>
</dbReference>
<evidence type="ECO:0000256" key="1">
    <source>
        <dbReference type="SAM" id="MobiDB-lite"/>
    </source>
</evidence>
<keyword evidence="3" id="KW-1185">Reference proteome</keyword>